<dbReference type="FunCoup" id="A0A0P0WKP8">
    <property type="interactions" value="7"/>
</dbReference>
<protein>
    <submittedName>
        <fullName evidence="2">Os05g0320750 protein</fullName>
    </submittedName>
</protein>
<gene>
    <name evidence="2" type="ordered locus">Os05g0320750</name>
    <name evidence="2" type="ORF">OSNPB_050320750</name>
</gene>
<feature type="non-terminal residue" evidence="2">
    <location>
        <position position="200"/>
    </location>
</feature>
<feature type="compositionally biased region" description="Basic and acidic residues" evidence="1">
    <location>
        <begin position="44"/>
        <end position="57"/>
    </location>
</feature>
<dbReference type="Proteomes" id="UP000059680">
    <property type="component" value="Chromosome 5"/>
</dbReference>
<sequence length="200" mass="22056">LGVDGLADDGGVLEDLVAELAGLLGGVHLVHPGRRQQVEALDEAAERDPDDGQREDDPGAAAAADAEGHEAEVVAVRLHGLLLLQEPLRPKLVGAHPPLGVVGEEPRVHQDLGLGGDVVAGELAVGEVHVRHQQRDRHAQPQRLLHHRLQVRQPLQVRLRHRRAAQHRRHLLPHLRLDARVVHQLRDSPFDRPQRRLDSC</sequence>
<dbReference type="PaxDb" id="39947-A0A0P0WKP8"/>
<dbReference type="AlphaFoldDB" id="A0A0P0WKP8"/>
<reference evidence="2 3" key="3">
    <citation type="journal article" date="2013" name="Rice">
        <title>Improvement of the Oryza sativa Nipponbare reference genome using next generation sequence and optical map data.</title>
        <authorList>
            <person name="Kawahara Y."/>
            <person name="de la Bastide M."/>
            <person name="Hamilton J.P."/>
            <person name="Kanamori H."/>
            <person name="McCombie W.R."/>
            <person name="Ouyang S."/>
            <person name="Schwartz D.C."/>
            <person name="Tanaka T."/>
            <person name="Wu J."/>
            <person name="Zhou S."/>
            <person name="Childs K.L."/>
            <person name="Davidson R.M."/>
            <person name="Lin H."/>
            <person name="Quesada-Ocampo L."/>
            <person name="Vaillancourt B."/>
            <person name="Sakai H."/>
            <person name="Lee S.S."/>
            <person name="Kim J."/>
            <person name="Numa H."/>
            <person name="Itoh T."/>
            <person name="Buell C.R."/>
            <person name="Matsumoto T."/>
        </authorList>
    </citation>
    <scope>NUCLEOTIDE SEQUENCE [LARGE SCALE GENOMIC DNA]</scope>
    <source>
        <strain evidence="3">cv. Nipponbare</strain>
    </source>
</reference>
<reference evidence="2 3" key="2">
    <citation type="journal article" date="2013" name="Plant Cell Physiol.">
        <title>Rice Annotation Project Database (RAP-DB): an integrative and interactive database for rice genomics.</title>
        <authorList>
            <person name="Sakai H."/>
            <person name="Lee S.S."/>
            <person name="Tanaka T."/>
            <person name="Numa H."/>
            <person name="Kim J."/>
            <person name="Kawahara Y."/>
            <person name="Wakimoto H."/>
            <person name="Yang C.C."/>
            <person name="Iwamoto M."/>
            <person name="Abe T."/>
            <person name="Yamada Y."/>
            <person name="Muto A."/>
            <person name="Inokuchi H."/>
            <person name="Ikemura T."/>
            <person name="Matsumoto T."/>
            <person name="Sasaki T."/>
            <person name="Itoh T."/>
        </authorList>
    </citation>
    <scope>NUCLEOTIDE SEQUENCE [LARGE SCALE GENOMIC DNA]</scope>
    <source>
        <strain evidence="3">cv. Nipponbare</strain>
    </source>
</reference>
<dbReference type="Gramene" id="Os05t0320750-00">
    <property type="protein sequence ID" value="Os05t0320750-00"/>
    <property type="gene ID" value="Os05g0320750"/>
</dbReference>
<dbReference type="InParanoid" id="A0A0P0WKP8"/>
<organism evidence="2 3">
    <name type="scientific">Oryza sativa subsp. japonica</name>
    <name type="common">Rice</name>
    <dbReference type="NCBI Taxonomy" id="39947"/>
    <lineage>
        <taxon>Eukaryota</taxon>
        <taxon>Viridiplantae</taxon>
        <taxon>Streptophyta</taxon>
        <taxon>Embryophyta</taxon>
        <taxon>Tracheophyta</taxon>
        <taxon>Spermatophyta</taxon>
        <taxon>Magnoliopsida</taxon>
        <taxon>Liliopsida</taxon>
        <taxon>Poales</taxon>
        <taxon>Poaceae</taxon>
        <taxon>BOP clade</taxon>
        <taxon>Oryzoideae</taxon>
        <taxon>Oryzeae</taxon>
        <taxon>Oryzinae</taxon>
        <taxon>Oryza</taxon>
        <taxon>Oryza sativa</taxon>
    </lineage>
</organism>
<reference evidence="3" key="1">
    <citation type="journal article" date="2005" name="Nature">
        <title>The map-based sequence of the rice genome.</title>
        <authorList>
            <consortium name="International rice genome sequencing project (IRGSP)"/>
            <person name="Matsumoto T."/>
            <person name="Wu J."/>
            <person name="Kanamori H."/>
            <person name="Katayose Y."/>
            <person name="Fujisawa M."/>
            <person name="Namiki N."/>
            <person name="Mizuno H."/>
            <person name="Yamamoto K."/>
            <person name="Antonio B.A."/>
            <person name="Baba T."/>
            <person name="Sakata K."/>
            <person name="Nagamura Y."/>
            <person name="Aoki H."/>
            <person name="Arikawa K."/>
            <person name="Arita K."/>
            <person name="Bito T."/>
            <person name="Chiden Y."/>
            <person name="Fujitsuka N."/>
            <person name="Fukunaka R."/>
            <person name="Hamada M."/>
            <person name="Harada C."/>
            <person name="Hayashi A."/>
            <person name="Hijishita S."/>
            <person name="Honda M."/>
            <person name="Hosokawa S."/>
            <person name="Ichikawa Y."/>
            <person name="Idonuma A."/>
            <person name="Iijima M."/>
            <person name="Ikeda M."/>
            <person name="Ikeno M."/>
            <person name="Ito K."/>
            <person name="Ito S."/>
            <person name="Ito T."/>
            <person name="Ito Y."/>
            <person name="Ito Y."/>
            <person name="Iwabuchi A."/>
            <person name="Kamiya K."/>
            <person name="Karasawa W."/>
            <person name="Kurita K."/>
            <person name="Katagiri S."/>
            <person name="Kikuta A."/>
            <person name="Kobayashi H."/>
            <person name="Kobayashi N."/>
            <person name="Machita K."/>
            <person name="Maehara T."/>
            <person name="Masukawa M."/>
            <person name="Mizubayashi T."/>
            <person name="Mukai Y."/>
            <person name="Nagasaki H."/>
            <person name="Nagata Y."/>
            <person name="Naito S."/>
            <person name="Nakashima M."/>
            <person name="Nakama Y."/>
            <person name="Nakamichi Y."/>
            <person name="Nakamura M."/>
            <person name="Meguro A."/>
            <person name="Negishi M."/>
            <person name="Ohta I."/>
            <person name="Ohta T."/>
            <person name="Okamoto M."/>
            <person name="Ono N."/>
            <person name="Saji S."/>
            <person name="Sakaguchi M."/>
            <person name="Sakai K."/>
            <person name="Shibata M."/>
            <person name="Shimokawa T."/>
            <person name="Song J."/>
            <person name="Takazaki Y."/>
            <person name="Terasawa K."/>
            <person name="Tsugane M."/>
            <person name="Tsuji K."/>
            <person name="Ueda S."/>
            <person name="Waki K."/>
            <person name="Yamagata H."/>
            <person name="Yamamoto M."/>
            <person name="Yamamoto S."/>
            <person name="Yamane H."/>
            <person name="Yoshiki S."/>
            <person name="Yoshihara R."/>
            <person name="Yukawa K."/>
            <person name="Zhong H."/>
            <person name="Yano M."/>
            <person name="Yuan Q."/>
            <person name="Ouyang S."/>
            <person name="Liu J."/>
            <person name="Jones K.M."/>
            <person name="Gansberger K."/>
            <person name="Moffat K."/>
            <person name="Hill J."/>
            <person name="Bera J."/>
            <person name="Fadrosh D."/>
            <person name="Jin S."/>
            <person name="Johri S."/>
            <person name="Kim M."/>
            <person name="Overton L."/>
            <person name="Reardon M."/>
            <person name="Tsitrin T."/>
            <person name="Vuong H."/>
            <person name="Weaver B."/>
            <person name="Ciecko A."/>
            <person name="Tallon L."/>
            <person name="Jackson J."/>
            <person name="Pai G."/>
            <person name="Aken S.V."/>
            <person name="Utterback T."/>
            <person name="Reidmuller S."/>
            <person name="Feldblyum T."/>
            <person name="Hsiao J."/>
            <person name="Zismann V."/>
            <person name="Iobst S."/>
            <person name="de Vazeille A.R."/>
            <person name="Buell C.R."/>
            <person name="Ying K."/>
            <person name="Li Y."/>
            <person name="Lu T."/>
            <person name="Huang Y."/>
            <person name="Zhao Q."/>
            <person name="Feng Q."/>
            <person name="Zhang L."/>
            <person name="Zhu J."/>
            <person name="Weng Q."/>
            <person name="Mu J."/>
            <person name="Lu Y."/>
            <person name="Fan D."/>
            <person name="Liu Y."/>
            <person name="Guan J."/>
            <person name="Zhang Y."/>
            <person name="Yu S."/>
            <person name="Liu X."/>
            <person name="Zhang Y."/>
            <person name="Hong G."/>
            <person name="Han B."/>
            <person name="Choisne N."/>
            <person name="Demange N."/>
            <person name="Orjeda G."/>
            <person name="Samain S."/>
            <person name="Cattolico L."/>
            <person name="Pelletier E."/>
            <person name="Couloux A."/>
            <person name="Segurens B."/>
            <person name="Wincker P."/>
            <person name="D'Hont A."/>
            <person name="Scarpelli C."/>
            <person name="Weissenbach J."/>
            <person name="Salanoubat M."/>
            <person name="Quetier F."/>
            <person name="Yu Y."/>
            <person name="Kim H.R."/>
            <person name="Rambo T."/>
            <person name="Currie J."/>
            <person name="Collura K."/>
            <person name="Luo M."/>
            <person name="Yang T."/>
            <person name="Ammiraju J.S.S."/>
            <person name="Engler F."/>
            <person name="Soderlund C."/>
            <person name="Wing R.A."/>
            <person name="Palmer L.E."/>
            <person name="de la Bastide M."/>
            <person name="Spiegel L."/>
            <person name="Nascimento L."/>
            <person name="Zutavern T."/>
            <person name="O'Shaughnessy A."/>
            <person name="Dike S."/>
            <person name="Dedhia N."/>
            <person name="Preston R."/>
            <person name="Balija V."/>
            <person name="McCombie W.R."/>
            <person name="Chow T."/>
            <person name="Chen H."/>
            <person name="Chung M."/>
            <person name="Chen C."/>
            <person name="Shaw J."/>
            <person name="Wu H."/>
            <person name="Hsiao K."/>
            <person name="Chao Y."/>
            <person name="Chu M."/>
            <person name="Cheng C."/>
            <person name="Hour A."/>
            <person name="Lee P."/>
            <person name="Lin S."/>
            <person name="Lin Y."/>
            <person name="Liou J."/>
            <person name="Liu S."/>
            <person name="Hsing Y."/>
            <person name="Raghuvanshi S."/>
            <person name="Mohanty A."/>
            <person name="Bharti A.K."/>
            <person name="Gaur A."/>
            <person name="Gupta V."/>
            <person name="Kumar D."/>
            <person name="Ravi V."/>
            <person name="Vij S."/>
            <person name="Kapur A."/>
            <person name="Khurana P."/>
            <person name="Khurana P."/>
            <person name="Khurana J.P."/>
            <person name="Tyagi A.K."/>
            <person name="Gaikwad K."/>
            <person name="Singh A."/>
            <person name="Dalal V."/>
            <person name="Srivastava S."/>
            <person name="Dixit A."/>
            <person name="Pal A.K."/>
            <person name="Ghazi I.A."/>
            <person name="Yadav M."/>
            <person name="Pandit A."/>
            <person name="Bhargava A."/>
            <person name="Sureshbabu K."/>
            <person name="Batra K."/>
            <person name="Sharma T.R."/>
            <person name="Mohapatra T."/>
            <person name="Singh N.K."/>
            <person name="Messing J."/>
            <person name="Nelson A.B."/>
            <person name="Fuks G."/>
            <person name="Kavchok S."/>
            <person name="Keizer G."/>
            <person name="Linton E."/>
            <person name="Llaca V."/>
            <person name="Song R."/>
            <person name="Tanyolac B."/>
            <person name="Young S."/>
            <person name="Ho-Il K."/>
            <person name="Hahn J.H."/>
            <person name="Sangsakoo G."/>
            <person name="Vanavichit A."/>
            <person name="de Mattos Luiz.A.T."/>
            <person name="Zimmer P.D."/>
            <person name="Malone G."/>
            <person name="Dellagostin O."/>
            <person name="de Oliveira A.C."/>
            <person name="Bevan M."/>
            <person name="Bancroft I."/>
            <person name="Minx P."/>
            <person name="Cordum H."/>
            <person name="Wilson R."/>
            <person name="Cheng Z."/>
            <person name="Jin W."/>
            <person name="Jiang J."/>
            <person name="Leong S.A."/>
            <person name="Iwama H."/>
            <person name="Gojobori T."/>
            <person name="Itoh T."/>
            <person name="Niimura Y."/>
            <person name="Fujii Y."/>
            <person name="Habara T."/>
            <person name="Sakai H."/>
            <person name="Sato Y."/>
            <person name="Wilson G."/>
            <person name="Kumar K."/>
            <person name="McCouch S."/>
            <person name="Juretic N."/>
            <person name="Hoen D."/>
            <person name="Wright S."/>
            <person name="Bruskiewich R."/>
            <person name="Bureau T."/>
            <person name="Miyao A."/>
            <person name="Hirochika H."/>
            <person name="Nishikawa T."/>
            <person name="Kadowaki K."/>
            <person name="Sugiura M."/>
            <person name="Burr B."/>
            <person name="Sasaki T."/>
        </authorList>
    </citation>
    <scope>NUCLEOTIDE SEQUENCE [LARGE SCALE GENOMIC DNA]</scope>
    <source>
        <strain evidence="3">cv. Nipponbare</strain>
    </source>
</reference>
<name>A0A0P0WKP8_ORYSJ</name>
<feature type="region of interest" description="Disordered" evidence="1">
    <location>
        <begin position="35"/>
        <end position="68"/>
    </location>
</feature>
<dbReference type="EMBL" id="AP014961">
    <property type="protein sequence ID" value="BAS93362.1"/>
    <property type="molecule type" value="Genomic_DNA"/>
</dbReference>
<evidence type="ECO:0000256" key="1">
    <source>
        <dbReference type="SAM" id="MobiDB-lite"/>
    </source>
</evidence>
<feature type="non-terminal residue" evidence="2">
    <location>
        <position position="1"/>
    </location>
</feature>
<dbReference type="eggNOG" id="ENOG502R79D">
    <property type="taxonomic scope" value="Eukaryota"/>
</dbReference>
<evidence type="ECO:0000313" key="3">
    <source>
        <dbReference type="Proteomes" id="UP000059680"/>
    </source>
</evidence>
<accession>A0A0P0WKP8</accession>
<keyword evidence="3" id="KW-1185">Reference proteome</keyword>
<proteinExistence type="predicted"/>
<evidence type="ECO:0000313" key="2">
    <source>
        <dbReference type="EMBL" id="BAS93362.1"/>
    </source>
</evidence>